<dbReference type="Proteomes" id="UP000199689">
    <property type="component" value="Unassembled WGS sequence"/>
</dbReference>
<protein>
    <recommendedName>
        <fullName evidence="5">dTDP-glucose 4,6-dehydratase</fullName>
        <ecNumber evidence="4">4.2.1.46</ecNumber>
    </recommendedName>
</protein>
<dbReference type="CDD" id="cd05246">
    <property type="entry name" value="dTDP_GD_SDR_e"/>
    <property type="match status" value="1"/>
</dbReference>
<dbReference type="GO" id="GO:0008460">
    <property type="term" value="F:dTDP-glucose 4,6-dehydratase activity"/>
    <property type="evidence" value="ECO:0007669"/>
    <property type="project" value="UniProtKB-EC"/>
</dbReference>
<name>A0A1G5WU25_9FIRM</name>
<sequence length="312" mass="35427">MEHRKKLLLTGVYGFIGANFAIYWNNHYPDDRIIGIDKMTYAANPANLDSIARHANMTCYRGDIADAAFVQSVFEKERPQWVVNFAAESHVDRSINNPELFIHSNVLGVSVLMDACLRFGVNRFHQVSTDEVYGDLPLESTSAFTEESALHPSSPYAASKASADLLVLSYARTYGLPITISRCSNNYGRFQHREKLIPKVVDCAHRDISIPVYGRGDNRRDWIHVDDHCTAIDYILHKGKENHIYNVSAHEEINNLELIRKILAILGKSDDLITFVNDRPGHDRRYAMDTSSLEKLGWKATRTLDDFLNTLK</sequence>
<evidence type="ECO:0000256" key="3">
    <source>
        <dbReference type="ARBA" id="ARBA00008178"/>
    </source>
</evidence>
<keyword evidence="7" id="KW-0456">Lyase</keyword>
<keyword evidence="8" id="KW-1133">Transmembrane helix</keyword>
<evidence type="ECO:0000256" key="5">
    <source>
        <dbReference type="ARBA" id="ARBA00016977"/>
    </source>
</evidence>
<proteinExistence type="inferred from homology"/>
<dbReference type="EC" id="4.2.1.46" evidence="4"/>
<dbReference type="SUPFAM" id="SSF51735">
    <property type="entry name" value="NAD(P)-binding Rossmann-fold domains"/>
    <property type="match status" value="1"/>
</dbReference>
<evidence type="ECO:0000313" key="10">
    <source>
        <dbReference type="EMBL" id="SDA61404.1"/>
    </source>
</evidence>
<evidence type="ECO:0000256" key="6">
    <source>
        <dbReference type="ARBA" id="ARBA00023027"/>
    </source>
</evidence>
<dbReference type="EMBL" id="FMXA01000035">
    <property type="protein sequence ID" value="SDA61404.1"/>
    <property type="molecule type" value="Genomic_DNA"/>
</dbReference>
<evidence type="ECO:0000256" key="1">
    <source>
        <dbReference type="ARBA" id="ARBA00001539"/>
    </source>
</evidence>
<dbReference type="PANTHER" id="PTHR43000">
    <property type="entry name" value="DTDP-D-GLUCOSE 4,6-DEHYDRATASE-RELATED"/>
    <property type="match status" value="1"/>
</dbReference>
<keyword evidence="6" id="KW-0520">NAD</keyword>
<feature type="transmembrane region" description="Helical" evidence="8">
    <location>
        <begin position="7"/>
        <end position="24"/>
    </location>
</feature>
<dbReference type="AlphaFoldDB" id="A0A1G5WU25"/>
<comment type="catalytic activity">
    <reaction evidence="1">
        <text>dTDP-alpha-D-glucose = dTDP-4-dehydro-6-deoxy-alpha-D-glucose + H2O</text>
        <dbReference type="Rhea" id="RHEA:17221"/>
        <dbReference type="ChEBI" id="CHEBI:15377"/>
        <dbReference type="ChEBI" id="CHEBI:57477"/>
        <dbReference type="ChEBI" id="CHEBI:57649"/>
        <dbReference type="EC" id="4.2.1.46"/>
    </reaction>
</comment>
<organism evidence="10 11">
    <name type="scientific">Allisonella histaminiformans</name>
    <dbReference type="NCBI Taxonomy" id="209880"/>
    <lineage>
        <taxon>Bacteria</taxon>
        <taxon>Bacillati</taxon>
        <taxon>Bacillota</taxon>
        <taxon>Negativicutes</taxon>
        <taxon>Veillonellales</taxon>
        <taxon>Veillonellaceae</taxon>
        <taxon>Allisonella</taxon>
    </lineage>
</organism>
<keyword evidence="8" id="KW-0472">Membrane</keyword>
<dbReference type="Pfam" id="PF16363">
    <property type="entry name" value="GDP_Man_Dehyd"/>
    <property type="match status" value="1"/>
</dbReference>
<gene>
    <name evidence="10" type="ORF">SAMN02910343_01603</name>
</gene>
<accession>A0A1G5WU25</accession>
<dbReference type="STRING" id="209880.SAMN02910343_01603"/>
<dbReference type="Gene3D" id="3.90.25.10">
    <property type="entry name" value="UDP-galactose 4-epimerase, domain 1"/>
    <property type="match status" value="1"/>
</dbReference>
<dbReference type="InterPro" id="IPR016040">
    <property type="entry name" value="NAD(P)-bd_dom"/>
</dbReference>
<comment type="similarity">
    <text evidence="3">Belongs to the NAD(P)-dependent epimerase/dehydratase family. dTDP-glucose dehydratase subfamily.</text>
</comment>
<dbReference type="NCBIfam" id="TIGR01181">
    <property type="entry name" value="dTDP_gluc_dehyt"/>
    <property type="match status" value="1"/>
</dbReference>
<evidence type="ECO:0000256" key="4">
    <source>
        <dbReference type="ARBA" id="ARBA00011990"/>
    </source>
</evidence>
<reference evidence="10 11" key="1">
    <citation type="submission" date="2016-10" db="EMBL/GenBank/DDBJ databases">
        <authorList>
            <person name="de Groot N.N."/>
        </authorList>
    </citation>
    <scope>NUCLEOTIDE SEQUENCE [LARGE SCALE GENOMIC DNA]</scope>
    <source>
        <strain evidence="10 11">DSM 15230</strain>
    </source>
</reference>
<feature type="domain" description="NAD(P)-binding" evidence="9">
    <location>
        <begin position="8"/>
        <end position="308"/>
    </location>
</feature>
<dbReference type="GO" id="GO:0009225">
    <property type="term" value="P:nucleotide-sugar metabolic process"/>
    <property type="evidence" value="ECO:0007669"/>
    <property type="project" value="InterPro"/>
</dbReference>
<evidence type="ECO:0000259" key="9">
    <source>
        <dbReference type="Pfam" id="PF16363"/>
    </source>
</evidence>
<keyword evidence="11" id="KW-1185">Reference proteome</keyword>
<keyword evidence="8" id="KW-0812">Transmembrane</keyword>
<dbReference type="RefSeq" id="WP_091365582.1">
    <property type="nucleotide sequence ID" value="NZ_FMXA01000035.1"/>
</dbReference>
<dbReference type="OrthoDB" id="9766450at2"/>
<comment type="cofactor">
    <cofactor evidence="2">
        <name>NAD(+)</name>
        <dbReference type="ChEBI" id="CHEBI:57540"/>
    </cofactor>
</comment>
<dbReference type="Gene3D" id="3.40.50.720">
    <property type="entry name" value="NAD(P)-binding Rossmann-like Domain"/>
    <property type="match status" value="1"/>
</dbReference>
<dbReference type="InterPro" id="IPR005888">
    <property type="entry name" value="dTDP_Gluc_deHydtase"/>
</dbReference>
<evidence type="ECO:0000256" key="7">
    <source>
        <dbReference type="ARBA" id="ARBA00023239"/>
    </source>
</evidence>
<dbReference type="GeneID" id="87756587"/>
<dbReference type="InterPro" id="IPR036291">
    <property type="entry name" value="NAD(P)-bd_dom_sf"/>
</dbReference>
<evidence type="ECO:0000313" key="11">
    <source>
        <dbReference type="Proteomes" id="UP000199689"/>
    </source>
</evidence>
<evidence type="ECO:0000256" key="8">
    <source>
        <dbReference type="SAM" id="Phobius"/>
    </source>
</evidence>
<evidence type="ECO:0000256" key="2">
    <source>
        <dbReference type="ARBA" id="ARBA00001911"/>
    </source>
</evidence>